<name>A0ABU9D809_9PROT</name>
<evidence type="ECO:0000313" key="2">
    <source>
        <dbReference type="Proteomes" id="UP001446205"/>
    </source>
</evidence>
<comment type="caution">
    <text evidence="1">The sequence shown here is derived from an EMBL/GenBank/DDBJ whole genome shotgun (WGS) entry which is preliminary data.</text>
</comment>
<proteinExistence type="predicted"/>
<accession>A0ABU9D809</accession>
<protein>
    <recommendedName>
        <fullName evidence="3">DUF2946 domain-containing protein</fullName>
    </recommendedName>
</protein>
<reference evidence="1 2" key="1">
    <citation type="submission" date="2024-04" db="EMBL/GenBank/DDBJ databases">
        <authorList>
            <person name="Abashina T."/>
            <person name="Shaikin A."/>
        </authorList>
    </citation>
    <scope>NUCLEOTIDE SEQUENCE [LARGE SCALE GENOMIC DNA]</scope>
    <source>
        <strain evidence="1 2">AAFK</strain>
    </source>
</reference>
<evidence type="ECO:0008006" key="3">
    <source>
        <dbReference type="Google" id="ProtNLM"/>
    </source>
</evidence>
<keyword evidence="2" id="KW-1185">Reference proteome</keyword>
<organism evidence="1 2">
    <name type="scientific">Thermithiobacillus plumbiphilus</name>
    <dbReference type="NCBI Taxonomy" id="1729899"/>
    <lineage>
        <taxon>Bacteria</taxon>
        <taxon>Pseudomonadati</taxon>
        <taxon>Pseudomonadota</taxon>
        <taxon>Acidithiobacillia</taxon>
        <taxon>Acidithiobacillales</taxon>
        <taxon>Thermithiobacillaceae</taxon>
        <taxon>Thermithiobacillus</taxon>
    </lineage>
</organism>
<gene>
    <name evidence="1" type="ORF">WOB96_04995</name>
</gene>
<dbReference type="RefSeq" id="WP_341370182.1">
    <property type="nucleotide sequence ID" value="NZ_JBBPCO010000003.1"/>
</dbReference>
<dbReference type="EMBL" id="JBBPCO010000003">
    <property type="protein sequence ID" value="MEK8089116.1"/>
    <property type="molecule type" value="Genomic_DNA"/>
</dbReference>
<evidence type="ECO:0000313" key="1">
    <source>
        <dbReference type="EMBL" id="MEK8089116.1"/>
    </source>
</evidence>
<sequence length="132" mass="14179">MSGLFSLRRLRRLTPGLMGLWVGLVLFMGFQPCTVLADALVDAPAMAQMADCPEAMPTQQHTHGYVHCNLPDVAADGPQLGAHLPFTPLILNQFSALILPVSFWQTPAGSSPLEAPPQNLTLDASSGFRLLI</sequence>
<dbReference type="Proteomes" id="UP001446205">
    <property type="component" value="Unassembled WGS sequence"/>
</dbReference>